<evidence type="ECO:0000313" key="4">
    <source>
        <dbReference type="EMBL" id="TKW01801.1"/>
    </source>
</evidence>
<keyword evidence="1" id="KW-0677">Repeat</keyword>
<gene>
    <name evidence="4" type="ORF">SEVIR_8G202500v2</name>
</gene>
<keyword evidence="5" id="KW-1185">Reference proteome</keyword>
<dbReference type="InterPro" id="IPR055414">
    <property type="entry name" value="LRR_R13L4/SHOC2-like"/>
</dbReference>
<reference evidence="4" key="1">
    <citation type="submission" date="2019-03" db="EMBL/GenBank/DDBJ databases">
        <title>WGS assembly of Setaria viridis.</title>
        <authorList>
            <person name="Huang P."/>
            <person name="Jenkins J."/>
            <person name="Grimwood J."/>
            <person name="Barry K."/>
            <person name="Healey A."/>
            <person name="Mamidi S."/>
            <person name="Sreedasyam A."/>
            <person name="Shu S."/>
            <person name="Feldman M."/>
            <person name="Wu J."/>
            <person name="Yu Y."/>
            <person name="Chen C."/>
            <person name="Johnson J."/>
            <person name="Rokhsar D."/>
            <person name="Baxter I."/>
            <person name="Schmutz J."/>
            <person name="Brutnell T."/>
            <person name="Kellogg E."/>
        </authorList>
    </citation>
    <scope>NUCLEOTIDE SEQUENCE [LARGE SCALE GENOMIC DNA]</scope>
</reference>
<evidence type="ECO:0000259" key="3">
    <source>
        <dbReference type="Pfam" id="PF23598"/>
    </source>
</evidence>
<proteinExistence type="predicted"/>
<dbReference type="PANTHER" id="PTHR47186">
    <property type="entry name" value="LEUCINE-RICH REPEAT-CONTAINING PROTEIN 57"/>
    <property type="match status" value="1"/>
</dbReference>
<dbReference type="InterPro" id="IPR032675">
    <property type="entry name" value="LRR_dom_sf"/>
</dbReference>
<dbReference type="AlphaFoldDB" id="A0A4U6THF9"/>
<evidence type="ECO:0000256" key="2">
    <source>
        <dbReference type="SAM" id="Phobius"/>
    </source>
</evidence>
<evidence type="ECO:0000313" key="5">
    <source>
        <dbReference type="Proteomes" id="UP000298652"/>
    </source>
</evidence>
<dbReference type="Proteomes" id="UP000298652">
    <property type="component" value="Chromosome 8"/>
</dbReference>
<dbReference type="EMBL" id="CM016559">
    <property type="protein sequence ID" value="TKW01801.1"/>
    <property type="molecule type" value="Genomic_DNA"/>
</dbReference>
<protein>
    <recommendedName>
        <fullName evidence="3">Disease resistance R13L4/SHOC-2-like LRR domain-containing protein</fullName>
    </recommendedName>
</protein>
<keyword evidence="2" id="KW-0472">Membrane</keyword>
<dbReference type="Pfam" id="PF23598">
    <property type="entry name" value="LRR_14"/>
    <property type="match status" value="2"/>
</dbReference>
<keyword evidence="2" id="KW-1133">Transmembrane helix</keyword>
<name>A0A4U6THF9_SETVI</name>
<dbReference type="PANTHER" id="PTHR47186:SF22">
    <property type="entry name" value="OS11G0589401 PROTEIN"/>
    <property type="match status" value="1"/>
</dbReference>
<keyword evidence="2" id="KW-0812">Transmembrane</keyword>
<feature type="domain" description="Disease resistance R13L4/SHOC-2-like LRR" evidence="3">
    <location>
        <begin position="186"/>
        <end position="301"/>
    </location>
</feature>
<dbReference type="SUPFAM" id="SSF52047">
    <property type="entry name" value="RNI-like"/>
    <property type="match status" value="1"/>
</dbReference>
<dbReference type="OMA" id="RRFIICT"/>
<accession>A0A4U6THF9</accession>
<organism evidence="4 5">
    <name type="scientific">Setaria viridis</name>
    <name type="common">Green bristlegrass</name>
    <name type="synonym">Setaria italica subsp. viridis</name>
    <dbReference type="NCBI Taxonomy" id="4556"/>
    <lineage>
        <taxon>Eukaryota</taxon>
        <taxon>Viridiplantae</taxon>
        <taxon>Streptophyta</taxon>
        <taxon>Embryophyta</taxon>
        <taxon>Tracheophyta</taxon>
        <taxon>Spermatophyta</taxon>
        <taxon>Magnoliopsida</taxon>
        <taxon>Liliopsida</taxon>
        <taxon>Poales</taxon>
        <taxon>Poaceae</taxon>
        <taxon>PACMAD clade</taxon>
        <taxon>Panicoideae</taxon>
        <taxon>Panicodae</taxon>
        <taxon>Paniceae</taxon>
        <taxon>Cenchrinae</taxon>
        <taxon>Setaria</taxon>
    </lineage>
</organism>
<feature type="transmembrane region" description="Helical" evidence="2">
    <location>
        <begin position="242"/>
        <end position="261"/>
    </location>
</feature>
<dbReference type="Gramene" id="TKW01801">
    <property type="protein sequence ID" value="TKW01801"/>
    <property type="gene ID" value="SEVIR_8G202500v2"/>
</dbReference>
<evidence type="ECO:0000256" key="1">
    <source>
        <dbReference type="ARBA" id="ARBA00022737"/>
    </source>
</evidence>
<dbReference type="Gene3D" id="3.80.10.10">
    <property type="entry name" value="Ribonuclease Inhibitor"/>
    <property type="match status" value="1"/>
</dbReference>
<sequence length="301" mass="34102">MKRTDKNRELDVAFSLAFNLMPALGTFRVLRVLDLKSCYLSQGCDLKHLGNVFHLRYLGIGSTYRAQLPDDVGNLRYLQTLDVVGSLFLSSPSTVVQLRHLMCLRIDQSTRVPNGIGSLTSLEELSTLYIFDDSMNISEELCHLTELRVLGIFLFPAENVTLGKYLVTSLCKLQKVQSLTIWATGDWVNSLLQDLFSLRISVRELHHDDLEILGKLPALRYLYLMVDHENLKIPRRFIICTSSFPCLVRCMVLGFLGAVVFQQGAMIRLDSLAFTFHAWELREITSSDGRLNLGLENLLSL</sequence>
<feature type="domain" description="Disease resistance R13L4/SHOC-2-like LRR" evidence="3">
    <location>
        <begin position="13"/>
        <end position="185"/>
    </location>
</feature>